<proteinExistence type="predicted"/>
<evidence type="ECO:0000313" key="2">
    <source>
        <dbReference type="EMBL" id="GER43910.1"/>
    </source>
</evidence>
<organism evidence="2 3">
    <name type="scientific">Striga asiatica</name>
    <name type="common">Asiatic witchweed</name>
    <name type="synonym">Buchnera asiatica</name>
    <dbReference type="NCBI Taxonomy" id="4170"/>
    <lineage>
        <taxon>Eukaryota</taxon>
        <taxon>Viridiplantae</taxon>
        <taxon>Streptophyta</taxon>
        <taxon>Embryophyta</taxon>
        <taxon>Tracheophyta</taxon>
        <taxon>Spermatophyta</taxon>
        <taxon>Magnoliopsida</taxon>
        <taxon>eudicotyledons</taxon>
        <taxon>Gunneridae</taxon>
        <taxon>Pentapetalae</taxon>
        <taxon>asterids</taxon>
        <taxon>lamiids</taxon>
        <taxon>Lamiales</taxon>
        <taxon>Orobanchaceae</taxon>
        <taxon>Buchnereae</taxon>
        <taxon>Striga</taxon>
    </lineage>
</organism>
<protein>
    <submittedName>
        <fullName evidence="2">Asparagine--tRNA ligase</fullName>
    </submittedName>
</protein>
<comment type="caution">
    <text evidence="2">The sequence shown here is derived from an EMBL/GenBank/DDBJ whole genome shotgun (WGS) entry which is preliminary data.</text>
</comment>
<dbReference type="Proteomes" id="UP000325081">
    <property type="component" value="Unassembled WGS sequence"/>
</dbReference>
<sequence length="294" mass="32649">MFPDPYHQCLTSNIEQMVIYELDFRILNIASDRDPIFLICPARKPQACRKITSDQSPDPIRRRIRIQLPNFPTLNLLLLNGIKERVLQELSRRPPLTRVTHQTPSEHVRGLVGQPARRLRQVSGERDSVQRRRRILHLRPRPGSGGHLDDRAAEGPHVRRETLLLAAGDLRRHVRGRAGEGVGTAVGHPPRAPEVGDFQAGVPDQDVLALDVAVGHPLLVEVAQPQQDLAAVRANRGFIERAAAFSDLIGERAAGNILQEQIEKVFAVFARCVGAQALDDVRGAEVGNQSFLFP</sequence>
<dbReference type="GO" id="GO:0016874">
    <property type="term" value="F:ligase activity"/>
    <property type="evidence" value="ECO:0007669"/>
    <property type="project" value="UniProtKB-KW"/>
</dbReference>
<evidence type="ECO:0000313" key="3">
    <source>
        <dbReference type="Proteomes" id="UP000325081"/>
    </source>
</evidence>
<feature type="compositionally biased region" description="Basic residues" evidence="1">
    <location>
        <begin position="131"/>
        <end position="140"/>
    </location>
</feature>
<keyword evidence="3" id="KW-1185">Reference proteome</keyword>
<gene>
    <name evidence="2" type="ORF">STAS_20784</name>
</gene>
<reference evidence="3" key="1">
    <citation type="journal article" date="2019" name="Curr. Biol.">
        <title>Genome Sequence of Striga asiatica Provides Insight into the Evolution of Plant Parasitism.</title>
        <authorList>
            <person name="Yoshida S."/>
            <person name="Kim S."/>
            <person name="Wafula E.K."/>
            <person name="Tanskanen J."/>
            <person name="Kim Y.M."/>
            <person name="Honaas L."/>
            <person name="Yang Z."/>
            <person name="Spallek T."/>
            <person name="Conn C.E."/>
            <person name="Ichihashi Y."/>
            <person name="Cheong K."/>
            <person name="Cui S."/>
            <person name="Der J.P."/>
            <person name="Gundlach H."/>
            <person name="Jiao Y."/>
            <person name="Hori C."/>
            <person name="Ishida J.K."/>
            <person name="Kasahara H."/>
            <person name="Kiba T."/>
            <person name="Kim M.S."/>
            <person name="Koo N."/>
            <person name="Laohavisit A."/>
            <person name="Lee Y.H."/>
            <person name="Lumba S."/>
            <person name="McCourt P."/>
            <person name="Mortimer J.C."/>
            <person name="Mutuku J.M."/>
            <person name="Nomura T."/>
            <person name="Sasaki-Sekimoto Y."/>
            <person name="Seto Y."/>
            <person name="Wang Y."/>
            <person name="Wakatake T."/>
            <person name="Sakakibara H."/>
            <person name="Demura T."/>
            <person name="Yamaguchi S."/>
            <person name="Yoneyama K."/>
            <person name="Manabe R.I."/>
            <person name="Nelson D.C."/>
            <person name="Schulman A.H."/>
            <person name="Timko M.P."/>
            <person name="dePamphilis C.W."/>
            <person name="Choi D."/>
            <person name="Shirasu K."/>
        </authorList>
    </citation>
    <scope>NUCLEOTIDE SEQUENCE [LARGE SCALE GENOMIC DNA]</scope>
    <source>
        <strain evidence="3">cv. UVA1</strain>
    </source>
</reference>
<dbReference type="AlphaFoldDB" id="A0A5A7QFC0"/>
<name>A0A5A7QFC0_STRAF</name>
<feature type="region of interest" description="Disordered" evidence="1">
    <location>
        <begin position="99"/>
        <end position="155"/>
    </location>
</feature>
<accession>A0A5A7QFC0</accession>
<dbReference type="AntiFam" id="ANF00226">
    <property type="entry name" value="Shadow ORF (opposite pknB)"/>
</dbReference>
<keyword evidence="2" id="KW-0436">Ligase</keyword>
<dbReference type="EMBL" id="BKCP01006771">
    <property type="protein sequence ID" value="GER43910.1"/>
    <property type="molecule type" value="Genomic_DNA"/>
</dbReference>
<evidence type="ECO:0000256" key="1">
    <source>
        <dbReference type="SAM" id="MobiDB-lite"/>
    </source>
</evidence>